<keyword evidence="3" id="KW-0805">Transcription regulation</keyword>
<dbReference type="InParanoid" id="K3WFM5"/>
<accession>K3WFM5</accession>
<feature type="compositionally biased region" description="Low complexity" evidence="7">
    <location>
        <begin position="253"/>
        <end position="280"/>
    </location>
</feature>
<feature type="compositionally biased region" description="Low complexity" evidence="7">
    <location>
        <begin position="14"/>
        <end position="23"/>
    </location>
</feature>
<evidence type="ECO:0000259" key="8">
    <source>
        <dbReference type="Pfam" id="PF05499"/>
    </source>
</evidence>
<dbReference type="Pfam" id="PF16282">
    <property type="entry name" value="SANT_DAMP1_like"/>
    <property type="match status" value="1"/>
</dbReference>
<evidence type="ECO:0008006" key="12">
    <source>
        <dbReference type="Google" id="ProtNLM"/>
    </source>
</evidence>
<dbReference type="InterPro" id="IPR008468">
    <property type="entry name" value="DMAP1"/>
</dbReference>
<feature type="coiled-coil region" evidence="6">
    <location>
        <begin position="309"/>
        <end position="343"/>
    </location>
</feature>
<reference evidence="11" key="2">
    <citation type="submission" date="2010-04" db="EMBL/GenBank/DDBJ databases">
        <authorList>
            <person name="Buell R."/>
            <person name="Hamilton J."/>
            <person name="Hostetler J."/>
        </authorList>
    </citation>
    <scope>NUCLEOTIDE SEQUENCE [LARGE SCALE GENOMIC DNA]</scope>
    <source>
        <strain evidence="11">DAOM:BR144</strain>
    </source>
</reference>
<comment type="subcellular location">
    <subcellularLocation>
        <location evidence="1">Nucleus</location>
    </subcellularLocation>
</comment>
<feature type="domain" description="DNA methyltransferase 1-associated 1" evidence="8">
    <location>
        <begin position="313"/>
        <end position="442"/>
    </location>
</feature>
<dbReference type="HOGENOM" id="CLU_030858_0_0_1"/>
<dbReference type="FunCoup" id="K3WFM5">
    <property type="interactions" value="15"/>
</dbReference>
<feature type="compositionally biased region" description="Basic and acidic residues" evidence="7">
    <location>
        <begin position="230"/>
        <end position="240"/>
    </location>
</feature>
<name>K3WFM5_GLOUD</name>
<feature type="compositionally biased region" description="Low complexity" evidence="7">
    <location>
        <begin position="463"/>
        <end position="482"/>
    </location>
</feature>
<evidence type="ECO:0000256" key="1">
    <source>
        <dbReference type="ARBA" id="ARBA00004123"/>
    </source>
</evidence>
<evidence type="ECO:0000256" key="4">
    <source>
        <dbReference type="ARBA" id="ARBA00023163"/>
    </source>
</evidence>
<reference evidence="10" key="3">
    <citation type="submission" date="2015-02" db="UniProtKB">
        <authorList>
            <consortium name="EnsemblProtists"/>
        </authorList>
    </citation>
    <scope>IDENTIFICATION</scope>
    <source>
        <strain evidence="10">DAOM BR144</strain>
    </source>
</reference>
<dbReference type="Proteomes" id="UP000019132">
    <property type="component" value="Unassembled WGS sequence"/>
</dbReference>
<dbReference type="GO" id="GO:0006338">
    <property type="term" value="P:chromatin remodeling"/>
    <property type="evidence" value="ECO:0007669"/>
    <property type="project" value="InterPro"/>
</dbReference>
<dbReference type="PANTHER" id="PTHR12855:SF10">
    <property type="entry name" value="DNA METHYLTRANSFERASE 1-ASSOCIATED PROTEIN 1"/>
    <property type="match status" value="1"/>
</dbReference>
<dbReference type="GO" id="GO:0000122">
    <property type="term" value="P:negative regulation of transcription by RNA polymerase II"/>
    <property type="evidence" value="ECO:0007669"/>
    <property type="project" value="TreeGrafter"/>
</dbReference>
<keyword evidence="2" id="KW-0156">Chromatin regulator</keyword>
<evidence type="ECO:0000256" key="6">
    <source>
        <dbReference type="SAM" id="Coils"/>
    </source>
</evidence>
<evidence type="ECO:0000259" key="9">
    <source>
        <dbReference type="Pfam" id="PF16282"/>
    </source>
</evidence>
<dbReference type="eggNOG" id="KOG2656">
    <property type="taxonomic scope" value="Eukaryota"/>
</dbReference>
<evidence type="ECO:0000256" key="3">
    <source>
        <dbReference type="ARBA" id="ARBA00023015"/>
    </source>
</evidence>
<feature type="region of interest" description="Disordered" evidence="7">
    <location>
        <begin position="230"/>
        <end position="280"/>
    </location>
</feature>
<feature type="domain" description="DAMP1 SANT/Myb-like" evidence="9">
    <location>
        <begin position="134"/>
        <end position="220"/>
    </location>
</feature>
<dbReference type="GO" id="GO:0003714">
    <property type="term" value="F:transcription corepressor activity"/>
    <property type="evidence" value="ECO:0007669"/>
    <property type="project" value="TreeGrafter"/>
</dbReference>
<evidence type="ECO:0000313" key="10">
    <source>
        <dbReference type="EnsemblProtists" id="PYU1_T003766"/>
    </source>
</evidence>
<keyword evidence="4" id="KW-0804">Transcription</keyword>
<keyword evidence="5" id="KW-0539">Nucleus</keyword>
<keyword evidence="6" id="KW-0175">Coiled coil</keyword>
<reference evidence="11" key="1">
    <citation type="journal article" date="2010" name="Genome Biol.">
        <title>Genome sequence of the necrotrophic plant pathogen Pythium ultimum reveals original pathogenicity mechanisms and effector repertoire.</title>
        <authorList>
            <person name="Levesque C.A."/>
            <person name="Brouwer H."/>
            <person name="Cano L."/>
            <person name="Hamilton J.P."/>
            <person name="Holt C."/>
            <person name="Huitema E."/>
            <person name="Raffaele S."/>
            <person name="Robideau G.P."/>
            <person name="Thines M."/>
            <person name="Win J."/>
            <person name="Zerillo M.M."/>
            <person name="Beakes G.W."/>
            <person name="Boore J.L."/>
            <person name="Busam D."/>
            <person name="Dumas B."/>
            <person name="Ferriera S."/>
            <person name="Fuerstenberg S.I."/>
            <person name="Gachon C.M."/>
            <person name="Gaulin E."/>
            <person name="Govers F."/>
            <person name="Grenville-Briggs L."/>
            <person name="Horner N."/>
            <person name="Hostetler J."/>
            <person name="Jiang R.H."/>
            <person name="Johnson J."/>
            <person name="Krajaejun T."/>
            <person name="Lin H."/>
            <person name="Meijer H.J."/>
            <person name="Moore B."/>
            <person name="Morris P."/>
            <person name="Phuntmart V."/>
            <person name="Puiu D."/>
            <person name="Shetty J."/>
            <person name="Stajich J.E."/>
            <person name="Tripathy S."/>
            <person name="Wawra S."/>
            <person name="van West P."/>
            <person name="Whitty B.R."/>
            <person name="Coutinho P.M."/>
            <person name="Henrissat B."/>
            <person name="Martin F."/>
            <person name="Thomas P.D."/>
            <person name="Tyler B.M."/>
            <person name="De Vries R.P."/>
            <person name="Kamoun S."/>
            <person name="Yandell M."/>
            <person name="Tisserat N."/>
            <person name="Buell C.R."/>
        </authorList>
    </citation>
    <scope>NUCLEOTIDE SEQUENCE</scope>
    <source>
        <strain evidence="11">DAOM:BR144</strain>
    </source>
</reference>
<dbReference type="EnsemblProtists" id="PYU1_T003766">
    <property type="protein sequence ID" value="PYU1_T003766"/>
    <property type="gene ID" value="PYU1_G003756"/>
</dbReference>
<dbReference type="VEuPathDB" id="FungiDB:PYU1_G003756"/>
<evidence type="ECO:0000256" key="7">
    <source>
        <dbReference type="SAM" id="MobiDB-lite"/>
    </source>
</evidence>
<sequence length="520" mass="57449">MSDVAQILGIAAPAGASATAGSSELEKLKPSGTPHSGGASSAAKNNKQKKLSGMQREVLELLESTHRVNHSLYPGLSKLSLQEKWKQRKGVPAVKWLRKPFRNPARAELAGESDDATALTLHHWVKAHIESPDYVFARFNVTCDVTKYTADEYEHALASHQDPQMKWTKDETDVLMGLCARYDLRWIIVADKYNTNPIAKGAFRSLEEIKYRYYEVTRLLGEYRDRIAVTKQQEAEKESSASDSAIKMEAGDSSDAAATASAAASAPAEPAKPSSSIAATSSTPDKYYKFNISYEKQRKRQLELAFTRSIEEEHEIRRLNDELKAVEQQLKKAAVKVDSKKKKELADIPYEIHRELPRGVLLRSSLLALPQQKHTLSAKLVKKMELMLDELGVPTRPMPTKATCEMYDALRKDIVGLMSLRKHLAAKQAEAQVLKDRFKSLTGSEFKPVSTPIRRTERRGDNAPATATAASGAGGTTSSPAPISQGKALKHSEKAFRTSNKRRGAGTNPGIPSKRNKKML</sequence>
<dbReference type="STRING" id="431595.K3WFM5"/>
<keyword evidence="11" id="KW-1185">Reference proteome</keyword>
<protein>
    <recommendedName>
        <fullName evidence="12">Myb-like domain-containing protein</fullName>
    </recommendedName>
</protein>
<dbReference type="OMA" id="RNNIQNW"/>
<dbReference type="InterPro" id="IPR027109">
    <property type="entry name" value="Swc4/Dmap1"/>
</dbReference>
<dbReference type="GO" id="GO:0035267">
    <property type="term" value="C:NuA4 histone acetyltransferase complex"/>
    <property type="evidence" value="ECO:0007669"/>
    <property type="project" value="InterPro"/>
</dbReference>
<evidence type="ECO:0000313" key="11">
    <source>
        <dbReference type="Proteomes" id="UP000019132"/>
    </source>
</evidence>
<evidence type="ECO:0000256" key="2">
    <source>
        <dbReference type="ARBA" id="ARBA00022853"/>
    </source>
</evidence>
<proteinExistence type="predicted"/>
<feature type="region of interest" description="Disordered" evidence="7">
    <location>
        <begin position="14"/>
        <end position="52"/>
    </location>
</feature>
<dbReference type="Gene3D" id="1.10.10.60">
    <property type="entry name" value="Homeodomain-like"/>
    <property type="match status" value="1"/>
</dbReference>
<dbReference type="EMBL" id="GL376638">
    <property type="status" value="NOT_ANNOTATED_CDS"/>
    <property type="molecule type" value="Genomic_DNA"/>
</dbReference>
<dbReference type="AlphaFoldDB" id="K3WFM5"/>
<organism evidence="10 11">
    <name type="scientific">Globisporangium ultimum (strain ATCC 200006 / CBS 805.95 / DAOM BR144)</name>
    <name type="common">Pythium ultimum</name>
    <dbReference type="NCBI Taxonomy" id="431595"/>
    <lineage>
        <taxon>Eukaryota</taxon>
        <taxon>Sar</taxon>
        <taxon>Stramenopiles</taxon>
        <taxon>Oomycota</taxon>
        <taxon>Peronosporomycetes</taxon>
        <taxon>Pythiales</taxon>
        <taxon>Pythiaceae</taxon>
        <taxon>Globisporangium</taxon>
    </lineage>
</organism>
<feature type="region of interest" description="Disordered" evidence="7">
    <location>
        <begin position="444"/>
        <end position="520"/>
    </location>
</feature>
<dbReference type="PANTHER" id="PTHR12855">
    <property type="entry name" value="DNA METHYLTRANSFERASE 1-ASSOCIATED PROTEIN 1 FAMILY MEMBER"/>
    <property type="match status" value="1"/>
</dbReference>
<dbReference type="GO" id="GO:0006281">
    <property type="term" value="P:DNA repair"/>
    <property type="evidence" value="ECO:0007669"/>
    <property type="project" value="InterPro"/>
</dbReference>
<dbReference type="InterPro" id="IPR032563">
    <property type="entry name" value="DAMP1_SANT-like"/>
</dbReference>
<evidence type="ECO:0000256" key="5">
    <source>
        <dbReference type="ARBA" id="ARBA00023242"/>
    </source>
</evidence>
<dbReference type="GO" id="GO:0000812">
    <property type="term" value="C:Swr1 complex"/>
    <property type="evidence" value="ECO:0007669"/>
    <property type="project" value="TreeGrafter"/>
</dbReference>
<dbReference type="Pfam" id="PF05499">
    <property type="entry name" value="DMAP1"/>
    <property type="match status" value="1"/>
</dbReference>